<comment type="caution">
    <text evidence="1">The sequence shown here is derived from an EMBL/GenBank/DDBJ whole genome shotgun (WGS) entry which is preliminary data.</text>
</comment>
<proteinExistence type="predicted"/>
<name>A0ABS7E6N2_9GAMM</name>
<dbReference type="EMBL" id="JAHZST010000013">
    <property type="protein sequence ID" value="MBW8185310.1"/>
    <property type="molecule type" value="Genomic_DNA"/>
</dbReference>
<dbReference type="Proteomes" id="UP001195963">
    <property type="component" value="Unassembled WGS sequence"/>
</dbReference>
<evidence type="ECO:0000313" key="1">
    <source>
        <dbReference type="EMBL" id="MBW8185310.1"/>
    </source>
</evidence>
<keyword evidence="2" id="KW-1185">Reference proteome</keyword>
<sequence length="158" mass="17109">MSKQLAHLVLIISLVGQFLLTPAMAMPRLLHTYSHTQMNAMEHNSDINTEILATQLQSEFPPLQTLTLTNSPDSEQSCSTMVNIKKSSNLDISIDCDALCEMMGVGECISHCSSATGILIQAHISLLSPESSGPIQTGFWSTQTAEPAPFNPPPIRTV</sequence>
<dbReference type="RefSeq" id="WP_220110746.1">
    <property type="nucleotide sequence ID" value="NZ_JAHZST010000013.1"/>
</dbReference>
<protein>
    <submittedName>
        <fullName evidence="1">Uncharacterized protein</fullName>
    </submittedName>
</protein>
<evidence type="ECO:0000313" key="2">
    <source>
        <dbReference type="Proteomes" id="UP001195963"/>
    </source>
</evidence>
<reference evidence="1 2" key="1">
    <citation type="submission" date="2021-07" db="EMBL/GenBank/DDBJ databases">
        <title>Shewanella sp. nov, isolated from SCS.</title>
        <authorList>
            <person name="Cao W.R."/>
        </authorList>
    </citation>
    <scope>NUCLEOTIDE SEQUENCE [LARGE SCALE GENOMIC DNA]</scope>
    <source>
        <strain evidence="1 2">NR704-98</strain>
    </source>
</reference>
<gene>
    <name evidence="1" type="ORF">K0625_16780</name>
</gene>
<accession>A0ABS7E6N2</accession>
<organism evidence="1 2">
    <name type="scientific">Shewanella nanhaiensis</name>
    <dbReference type="NCBI Taxonomy" id="2864872"/>
    <lineage>
        <taxon>Bacteria</taxon>
        <taxon>Pseudomonadati</taxon>
        <taxon>Pseudomonadota</taxon>
        <taxon>Gammaproteobacteria</taxon>
        <taxon>Alteromonadales</taxon>
        <taxon>Shewanellaceae</taxon>
        <taxon>Shewanella</taxon>
    </lineage>
</organism>